<comment type="caution">
    <text evidence="2">The sequence shown here is derived from an EMBL/GenBank/DDBJ whole genome shotgun (WGS) entry which is preliminary data.</text>
</comment>
<gene>
    <name evidence="2" type="ORF">FHS09_000038</name>
</gene>
<dbReference type="InterPro" id="IPR011055">
    <property type="entry name" value="Dup_hybrid_motif"/>
</dbReference>
<keyword evidence="3" id="KW-1185">Reference proteome</keyword>
<dbReference type="PANTHER" id="PTHR21666:SF270">
    <property type="entry name" value="MUREIN HYDROLASE ACTIVATOR ENVC"/>
    <property type="match status" value="1"/>
</dbReference>
<dbReference type="Pfam" id="PF01551">
    <property type="entry name" value="Peptidase_M23"/>
    <property type="match status" value="1"/>
</dbReference>
<dbReference type="Gene3D" id="2.70.70.10">
    <property type="entry name" value="Glucose Permease (Domain IIA)"/>
    <property type="match status" value="1"/>
</dbReference>
<name>A0A7W4W7P9_9GAMM</name>
<sequence length="84" mass="8954">MVIFSGAKGASGEVVIIDHGQGVETLYAHLDKRLVNEGDRVEQGQILGQVGSTGKATGPHLHWELRRDGEVVDPASQVPVLAKQ</sequence>
<organism evidence="2 3">
    <name type="scientific">Microbulbifer rhizosphaerae</name>
    <dbReference type="NCBI Taxonomy" id="1562603"/>
    <lineage>
        <taxon>Bacteria</taxon>
        <taxon>Pseudomonadati</taxon>
        <taxon>Pseudomonadota</taxon>
        <taxon>Gammaproteobacteria</taxon>
        <taxon>Cellvibrionales</taxon>
        <taxon>Microbulbiferaceae</taxon>
        <taxon>Microbulbifer</taxon>
    </lineage>
</organism>
<evidence type="ECO:0000313" key="3">
    <source>
        <dbReference type="Proteomes" id="UP000535937"/>
    </source>
</evidence>
<accession>A0A7W4W7P9</accession>
<evidence type="ECO:0000313" key="2">
    <source>
        <dbReference type="EMBL" id="MBB3059237.1"/>
    </source>
</evidence>
<dbReference type="SUPFAM" id="SSF51261">
    <property type="entry name" value="Duplicated hybrid motif"/>
    <property type="match status" value="1"/>
</dbReference>
<evidence type="ECO:0000259" key="1">
    <source>
        <dbReference type="Pfam" id="PF01551"/>
    </source>
</evidence>
<dbReference type="InterPro" id="IPR050570">
    <property type="entry name" value="Cell_wall_metabolism_enzyme"/>
</dbReference>
<dbReference type="CDD" id="cd12797">
    <property type="entry name" value="M23_peptidase"/>
    <property type="match status" value="1"/>
</dbReference>
<dbReference type="EMBL" id="JACHWZ010000001">
    <property type="protein sequence ID" value="MBB3059237.1"/>
    <property type="molecule type" value="Genomic_DNA"/>
</dbReference>
<feature type="domain" description="M23ase beta-sheet core" evidence="1">
    <location>
        <begin position="2"/>
        <end position="74"/>
    </location>
</feature>
<protein>
    <submittedName>
        <fullName evidence="2">Murein DD-endopeptidase MepM/ murein hydrolase activator NlpD</fullName>
    </submittedName>
</protein>
<dbReference type="PANTHER" id="PTHR21666">
    <property type="entry name" value="PEPTIDASE-RELATED"/>
    <property type="match status" value="1"/>
</dbReference>
<dbReference type="InterPro" id="IPR016047">
    <property type="entry name" value="M23ase_b-sheet_dom"/>
</dbReference>
<keyword evidence="2" id="KW-0378">Hydrolase</keyword>
<proteinExistence type="predicted"/>
<dbReference type="GO" id="GO:0004222">
    <property type="term" value="F:metalloendopeptidase activity"/>
    <property type="evidence" value="ECO:0007669"/>
    <property type="project" value="TreeGrafter"/>
</dbReference>
<dbReference type="AlphaFoldDB" id="A0A7W4W7P9"/>
<dbReference type="Proteomes" id="UP000535937">
    <property type="component" value="Unassembled WGS sequence"/>
</dbReference>
<reference evidence="2 3" key="1">
    <citation type="submission" date="2020-08" db="EMBL/GenBank/DDBJ databases">
        <title>Genomic Encyclopedia of Type Strains, Phase III (KMG-III): the genomes of soil and plant-associated and newly described type strains.</title>
        <authorList>
            <person name="Whitman W."/>
        </authorList>
    </citation>
    <scope>NUCLEOTIDE SEQUENCE [LARGE SCALE GENOMIC DNA]</scope>
    <source>
        <strain evidence="2 3">CECT 8799</strain>
    </source>
</reference>